<dbReference type="EMBL" id="JASBWT010000010">
    <property type="protein sequence ID" value="KAJ9101075.1"/>
    <property type="molecule type" value="Genomic_DNA"/>
</dbReference>
<proteinExistence type="predicted"/>
<name>A0ACC2VPU6_9TREE</name>
<protein>
    <submittedName>
        <fullName evidence="1">Uncharacterized protein</fullName>
    </submittedName>
</protein>
<dbReference type="Proteomes" id="UP001227268">
    <property type="component" value="Unassembled WGS sequence"/>
</dbReference>
<sequence>MVSKHRQTDWSGRVATLNTLSSDRDDKLNGPSSKTRTPVSVSDESHYSEYTAETQQSSDESDDESITSVVESFDDLGLGKACLALLSVTQVIENLSHTVRTLGSNLTLTREANADWQLRYRDLEEENATLRSQIAAQQKAISALTTNSQHSTCPGSSYPSGTEDRPSNPRDGEPNFGPLSTEKPKCSKKPDEPRRKLFSHFLKRNTTPVDGEKKSGKSRWRTSRYWPRKPRRPSKANPQRVRVAVGDKQPRLVQ</sequence>
<gene>
    <name evidence="1" type="ORF">QFC21_003293</name>
</gene>
<reference evidence="1" key="1">
    <citation type="submission" date="2023-04" db="EMBL/GenBank/DDBJ databases">
        <title>Draft Genome sequencing of Naganishia species isolated from polar environments using Oxford Nanopore Technology.</title>
        <authorList>
            <person name="Leo P."/>
            <person name="Venkateswaran K."/>
        </authorList>
    </citation>
    <scope>NUCLEOTIDE SEQUENCE</scope>
    <source>
        <strain evidence="1">MNA-CCFEE 5423</strain>
    </source>
</reference>
<evidence type="ECO:0000313" key="1">
    <source>
        <dbReference type="EMBL" id="KAJ9101075.1"/>
    </source>
</evidence>
<organism evidence="1 2">
    <name type="scientific">Naganishia friedmannii</name>
    <dbReference type="NCBI Taxonomy" id="89922"/>
    <lineage>
        <taxon>Eukaryota</taxon>
        <taxon>Fungi</taxon>
        <taxon>Dikarya</taxon>
        <taxon>Basidiomycota</taxon>
        <taxon>Agaricomycotina</taxon>
        <taxon>Tremellomycetes</taxon>
        <taxon>Filobasidiales</taxon>
        <taxon>Filobasidiaceae</taxon>
        <taxon>Naganishia</taxon>
    </lineage>
</organism>
<evidence type="ECO:0000313" key="2">
    <source>
        <dbReference type="Proteomes" id="UP001227268"/>
    </source>
</evidence>
<accession>A0ACC2VPU6</accession>
<comment type="caution">
    <text evidence="1">The sequence shown here is derived from an EMBL/GenBank/DDBJ whole genome shotgun (WGS) entry which is preliminary data.</text>
</comment>
<keyword evidence="2" id="KW-1185">Reference proteome</keyword>